<dbReference type="InterPro" id="IPR017900">
    <property type="entry name" value="4Fe4S_Fe_S_CS"/>
</dbReference>
<keyword evidence="1" id="KW-0004">4Fe-4S</keyword>
<evidence type="ECO:0000256" key="4">
    <source>
        <dbReference type="ARBA" id="ARBA00023014"/>
    </source>
</evidence>
<accession>A0A090GDB6</accession>
<dbReference type="InterPro" id="IPR050572">
    <property type="entry name" value="Fe-S_Ferredoxin"/>
</dbReference>
<dbReference type="InterPro" id="IPR017896">
    <property type="entry name" value="4Fe4S_Fe-S-bd"/>
</dbReference>
<dbReference type="PROSITE" id="PS51379">
    <property type="entry name" value="4FE4S_FER_2"/>
    <property type="match status" value="2"/>
</dbReference>
<evidence type="ECO:0000313" key="8">
    <source>
        <dbReference type="Proteomes" id="UP000046122"/>
    </source>
</evidence>
<dbReference type="PANTHER" id="PTHR43687">
    <property type="entry name" value="ADENYLYLSULFATE REDUCTASE, BETA SUBUNIT"/>
    <property type="match status" value="1"/>
</dbReference>
<dbReference type="PROSITE" id="PS00198">
    <property type="entry name" value="4FE4S_FER_1"/>
    <property type="match status" value="1"/>
</dbReference>
<reference evidence="7 8" key="1">
    <citation type="submission" date="2014-08" db="EMBL/GenBank/DDBJ databases">
        <authorList>
            <person name="Moulin Lionel"/>
        </authorList>
    </citation>
    <scope>NUCLEOTIDE SEQUENCE [LARGE SCALE GENOMIC DNA]</scope>
</reference>
<keyword evidence="3" id="KW-0408">Iron</keyword>
<organism evidence="7 8">
    <name type="scientific">Mesorhizobium plurifarium</name>
    <dbReference type="NCBI Taxonomy" id="69974"/>
    <lineage>
        <taxon>Bacteria</taxon>
        <taxon>Pseudomonadati</taxon>
        <taxon>Pseudomonadota</taxon>
        <taxon>Alphaproteobacteria</taxon>
        <taxon>Hyphomicrobiales</taxon>
        <taxon>Phyllobacteriaceae</taxon>
        <taxon>Mesorhizobium</taxon>
    </lineage>
</organism>
<evidence type="ECO:0000256" key="1">
    <source>
        <dbReference type="ARBA" id="ARBA00022485"/>
    </source>
</evidence>
<protein>
    <submittedName>
        <fullName evidence="7">Putative 4Fe-4S ferredoxin, iron-sulfur binding (Modular protein)</fullName>
    </submittedName>
</protein>
<dbReference type="PANTHER" id="PTHR43687:SF1">
    <property type="entry name" value="FERREDOXIN III"/>
    <property type="match status" value="1"/>
</dbReference>
<feature type="region of interest" description="Disordered" evidence="5">
    <location>
        <begin position="1"/>
        <end position="29"/>
    </location>
</feature>
<feature type="domain" description="4Fe-4S ferredoxin-type" evidence="6">
    <location>
        <begin position="91"/>
        <end position="120"/>
    </location>
</feature>
<name>A0A090GDB6_MESPL</name>
<evidence type="ECO:0000256" key="3">
    <source>
        <dbReference type="ARBA" id="ARBA00023004"/>
    </source>
</evidence>
<dbReference type="SUPFAM" id="SSF54862">
    <property type="entry name" value="4Fe-4S ferredoxins"/>
    <property type="match status" value="1"/>
</dbReference>
<evidence type="ECO:0000256" key="5">
    <source>
        <dbReference type="SAM" id="MobiDB-lite"/>
    </source>
</evidence>
<dbReference type="GO" id="GO:0051539">
    <property type="term" value="F:4 iron, 4 sulfur cluster binding"/>
    <property type="evidence" value="ECO:0007669"/>
    <property type="project" value="UniProtKB-KW"/>
</dbReference>
<dbReference type="Pfam" id="PF00037">
    <property type="entry name" value="Fer4"/>
    <property type="match status" value="1"/>
</dbReference>
<evidence type="ECO:0000259" key="6">
    <source>
        <dbReference type="PROSITE" id="PS51379"/>
    </source>
</evidence>
<evidence type="ECO:0000256" key="2">
    <source>
        <dbReference type="ARBA" id="ARBA00022723"/>
    </source>
</evidence>
<dbReference type="AlphaFoldDB" id="A0A090GDB6"/>
<feature type="domain" description="4Fe-4S ferredoxin-type" evidence="6">
    <location>
        <begin position="39"/>
        <end position="68"/>
    </location>
</feature>
<proteinExistence type="predicted"/>
<gene>
    <name evidence="7" type="ORF">MPL3365_290038</name>
</gene>
<keyword evidence="4" id="KW-0411">Iron-sulfur</keyword>
<evidence type="ECO:0000313" key="7">
    <source>
        <dbReference type="EMBL" id="CDX57995.1"/>
    </source>
</evidence>
<dbReference type="GO" id="GO:0046872">
    <property type="term" value="F:metal ion binding"/>
    <property type="evidence" value="ECO:0007669"/>
    <property type="project" value="UniProtKB-KW"/>
</dbReference>
<sequence length="127" mass="13801">MTDLMERAASKRTNAAKVRRAAADPRRPGAECQAPAGVFVPIVNRGKCEAKGDCVEVCPYDVFEVGPIDEKDYRALGWLGRLRVRVHGMRTAYTPRADRCLACGLCVVACPENAIRLVEITPEAGKG</sequence>
<keyword evidence="2" id="KW-0479">Metal-binding</keyword>
<dbReference type="EMBL" id="CCNE01000022">
    <property type="protein sequence ID" value="CDX57995.1"/>
    <property type="molecule type" value="Genomic_DNA"/>
</dbReference>
<dbReference type="Proteomes" id="UP000046122">
    <property type="component" value="Unassembled WGS sequence"/>
</dbReference>
<dbReference type="Gene3D" id="3.30.70.20">
    <property type="match status" value="1"/>
</dbReference>